<organism evidence="1 2">
    <name type="scientific">Pyrococcus abyssi (strain GE5 / Orsay)</name>
    <dbReference type="NCBI Taxonomy" id="272844"/>
    <lineage>
        <taxon>Archaea</taxon>
        <taxon>Methanobacteriati</taxon>
        <taxon>Methanobacteriota</taxon>
        <taxon>Thermococci</taxon>
        <taxon>Thermococcales</taxon>
        <taxon>Thermococcaceae</taxon>
        <taxon>Pyrococcus</taxon>
    </lineage>
</organism>
<comment type="miscellaneous">
    <text evidence="1">The sequence shown here is derived from an EMBL/GenBank/DDBJ third party annotation (TPA) entry.</text>
</comment>
<evidence type="ECO:0000313" key="1">
    <source>
        <dbReference type="EMBL" id="CCE71043.1"/>
    </source>
</evidence>
<protein>
    <submittedName>
        <fullName evidence="1">Uncharacterized protein</fullName>
    </submittedName>
</protein>
<evidence type="ECO:0000313" key="2">
    <source>
        <dbReference type="Proteomes" id="UP000009139"/>
    </source>
</evidence>
<reference evidence="1 2" key="1">
    <citation type="journal article" date="2012" name="Curr. Microbiol.">
        <title>Re-annotation of two hyperthermophilic archaea Pyrococcus abyssi GE5 and Pyrococcus furiosus DSM 3638.</title>
        <authorList>
            <person name="Gao J."/>
            <person name="Wang J."/>
        </authorList>
    </citation>
    <scope>GENOME REANNOTATION</scope>
    <source>
        <strain evidence="2">GE5 / Orsay</strain>
    </source>
</reference>
<dbReference type="AlphaFoldDB" id="G8ZJ10"/>
<accession>G8ZJ10</accession>
<gene>
    <name evidence="1" type="ordered locus">PAB1046</name>
</gene>
<sequence length="50" mass="5803">MNIPLLLIVNDELFAEKAMRIKGKDVILMKKGKIPYKQVIMKLKEMLTKS</sequence>
<dbReference type="EMBL" id="HE613800">
    <property type="protein sequence ID" value="CCE71043.1"/>
    <property type="molecule type" value="Genomic_DNA"/>
</dbReference>
<dbReference type="Proteomes" id="UP000009139">
    <property type="component" value="Chromosome"/>
</dbReference>
<name>G8ZJ10_PYRAB</name>
<proteinExistence type="predicted"/>